<dbReference type="OrthoDB" id="1022638at2759"/>
<accession>A0A565C738</accession>
<reference evidence="2" key="1">
    <citation type="submission" date="2019-07" db="EMBL/GenBank/DDBJ databases">
        <authorList>
            <person name="Dittberner H."/>
        </authorList>
    </citation>
    <scope>NUCLEOTIDE SEQUENCE [LARGE SCALE GENOMIC DNA]</scope>
</reference>
<gene>
    <name evidence="2" type="ORF">ANE_LOCUS19869</name>
</gene>
<dbReference type="PANTHER" id="PTHR24414:SF75">
    <property type="entry name" value="F-BOX DOMAIN-CONTAINING PROTEIN"/>
    <property type="match status" value="1"/>
</dbReference>
<evidence type="ECO:0000313" key="2">
    <source>
        <dbReference type="EMBL" id="VVB09425.1"/>
    </source>
</evidence>
<name>A0A565C738_9BRAS</name>
<dbReference type="Gene3D" id="2.120.10.80">
    <property type="entry name" value="Kelch-type beta propeller"/>
    <property type="match status" value="1"/>
</dbReference>
<dbReference type="InterPro" id="IPR036047">
    <property type="entry name" value="F-box-like_dom_sf"/>
</dbReference>
<dbReference type="Pfam" id="PF00646">
    <property type="entry name" value="F-box"/>
    <property type="match status" value="1"/>
</dbReference>
<protein>
    <recommendedName>
        <fullName evidence="1">F-box domain-containing protein</fullName>
    </recommendedName>
</protein>
<keyword evidence="3" id="KW-1185">Reference proteome</keyword>
<sequence>MSSSIADEPPRKLNRATSPSLLNSLPIELIWTITARVSRRSYPILSCVSKNFRSTLLSPEIHKIRSLLDTDSLCISFTDETKNDPTRNWFTLRRIENNPTQNQFVSVSIPFDYRSEPNPSIIAIGPEIFFICGSYIPSSRLWIFDTRSQRFRRGPNMQVDRSYKSVGLVGDKVYVIGGDRDYKVQAETFDLKTQTWELAPNPEEEEEWISSANVSLDKKVYALTSYGDIALHYDTRDGSCGSFELIKDKWWRTGVCVMDNMLYVYYARFGLMWYDFELMLWRVVYGLDVLKSVGSVGMAEYYGKLAFLWEESCDVSSETKEIWCRMIGLVRSEKGIHGTSEPSRLLGIVPRGYRMQQCLSVSD</sequence>
<evidence type="ECO:0000313" key="3">
    <source>
        <dbReference type="Proteomes" id="UP000489600"/>
    </source>
</evidence>
<dbReference type="SMART" id="SM00256">
    <property type="entry name" value="FBOX"/>
    <property type="match status" value="1"/>
</dbReference>
<organism evidence="2 3">
    <name type="scientific">Arabis nemorensis</name>
    <dbReference type="NCBI Taxonomy" id="586526"/>
    <lineage>
        <taxon>Eukaryota</taxon>
        <taxon>Viridiplantae</taxon>
        <taxon>Streptophyta</taxon>
        <taxon>Embryophyta</taxon>
        <taxon>Tracheophyta</taxon>
        <taxon>Spermatophyta</taxon>
        <taxon>Magnoliopsida</taxon>
        <taxon>eudicotyledons</taxon>
        <taxon>Gunneridae</taxon>
        <taxon>Pentapetalae</taxon>
        <taxon>rosids</taxon>
        <taxon>malvids</taxon>
        <taxon>Brassicales</taxon>
        <taxon>Brassicaceae</taxon>
        <taxon>Arabideae</taxon>
        <taxon>Arabis</taxon>
    </lineage>
</organism>
<dbReference type="AlphaFoldDB" id="A0A565C738"/>
<feature type="domain" description="F-box" evidence="1">
    <location>
        <begin position="25"/>
        <end position="65"/>
    </location>
</feature>
<dbReference type="Proteomes" id="UP000489600">
    <property type="component" value="Unassembled WGS sequence"/>
</dbReference>
<dbReference type="InterPro" id="IPR050354">
    <property type="entry name" value="F-box/kelch-repeat_ARATH"/>
</dbReference>
<dbReference type="InterPro" id="IPR001810">
    <property type="entry name" value="F-box_dom"/>
</dbReference>
<dbReference type="SUPFAM" id="SSF117281">
    <property type="entry name" value="Kelch motif"/>
    <property type="match status" value="1"/>
</dbReference>
<comment type="caution">
    <text evidence="2">The sequence shown here is derived from an EMBL/GenBank/DDBJ whole genome shotgun (WGS) entry which is preliminary data.</text>
</comment>
<dbReference type="SUPFAM" id="SSF81383">
    <property type="entry name" value="F-box domain"/>
    <property type="match status" value="1"/>
</dbReference>
<dbReference type="InterPro" id="IPR015915">
    <property type="entry name" value="Kelch-typ_b-propeller"/>
</dbReference>
<proteinExistence type="predicted"/>
<dbReference type="Pfam" id="PF25210">
    <property type="entry name" value="Kelch_FKB95"/>
    <property type="match status" value="1"/>
</dbReference>
<dbReference type="EMBL" id="CABITT030000006">
    <property type="protein sequence ID" value="VVB09425.1"/>
    <property type="molecule type" value="Genomic_DNA"/>
</dbReference>
<dbReference type="CDD" id="cd22152">
    <property type="entry name" value="F-box_AtAFR-like"/>
    <property type="match status" value="1"/>
</dbReference>
<evidence type="ECO:0000259" key="1">
    <source>
        <dbReference type="SMART" id="SM00256"/>
    </source>
</evidence>
<dbReference type="InterPro" id="IPR057499">
    <property type="entry name" value="Kelch_FKB95"/>
</dbReference>
<dbReference type="PANTHER" id="PTHR24414">
    <property type="entry name" value="F-BOX/KELCH-REPEAT PROTEIN SKIP4"/>
    <property type="match status" value="1"/>
</dbReference>